<evidence type="ECO:0000256" key="1">
    <source>
        <dbReference type="SAM" id="Phobius"/>
    </source>
</evidence>
<dbReference type="EMBL" id="CP104694">
    <property type="protein sequence ID" value="UXI66506.1"/>
    <property type="molecule type" value="Genomic_DNA"/>
</dbReference>
<keyword evidence="3" id="KW-1185">Reference proteome</keyword>
<keyword evidence="1" id="KW-0812">Transmembrane</keyword>
<name>A0ABY6BD18_9GAMM</name>
<gene>
    <name evidence="2" type="ORF">N4264_17350</name>
</gene>
<accession>A0ABY6BD18</accession>
<feature type="transmembrane region" description="Helical" evidence="1">
    <location>
        <begin position="83"/>
        <end position="101"/>
    </location>
</feature>
<reference evidence="2" key="1">
    <citation type="submission" date="2022-09" db="EMBL/GenBank/DDBJ databases">
        <title>Tahibacter sp. nov., isolated from a fresh water.</title>
        <authorList>
            <person name="Baek J.H."/>
            <person name="Lee J.K."/>
            <person name="Kim J.M."/>
            <person name="Jeon C.O."/>
        </authorList>
    </citation>
    <scope>NUCLEOTIDE SEQUENCE</scope>
    <source>
        <strain evidence="2">W38</strain>
    </source>
</reference>
<keyword evidence="1" id="KW-0472">Membrane</keyword>
<organism evidence="2 3">
    <name type="scientific">Tahibacter amnicola</name>
    <dbReference type="NCBI Taxonomy" id="2976241"/>
    <lineage>
        <taxon>Bacteria</taxon>
        <taxon>Pseudomonadati</taxon>
        <taxon>Pseudomonadota</taxon>
        <taxon>Gammaproteobacteria</taxon>
        <taxon>Lysobacterales</taxon>
        <taxon>Rhodanobacteraceae</taxon>
        <taxon>Tahibacter</taxon>
    </lineage>
</organism>
<dbReference type="Proteomes" id="UP001064632">
    <property type="component" value="Chromosome"/>
</dbReference>
<feature type="transmembrane region" description="Helical" evidence="1">
    <location>
        <begin position="121"/>
        <end position="143"/>
    </location>
</feature>
<keyword evidence="1" id="KW-1133">Transmembrane helix</keyword>
<sequence length="153" mass="16605">MNTPSFSDPRREREWQAQERGRLAAAWKLPAGEVDSEAQVYRLMAEVLSQPPVTVLPPDFARRVAQRAAMADPGPESRLERGGLWLSVLVLAGVALFFGLTEGGQWLDQAQRAFPSAGRMANGWGLLFVVCVGVTTLTSLFGGGGNRPIAIRQ</sequence>
<protein>
    <submittedName>
        <fullName evidence="2">Uncharacterized protein</fullName>
    </submittedName>
</protein>
<evidence type="ECO:0000313" key="2">
    <source>
        <dbReference type="EMBL" id="UXI66506.1"/>
    </source>
</evidence>
<proteinExistence type="predicted"/>
<dbReference type="RefSeq" id="WP_261693490.1">
    <property type="nucleotide sequence ID" value="NZ_CP104694.1"/>
</dbReference>
<evidence type="ECO:0000313" key="3">
    <source>
        <dbReference type="Proteomes" id="UP001064632"/>
    </source>
</evidence>